<dbReference type="InterPro" id="IPR050765">
    <property type="entry name" value="Riboflavin_Biosynth_HTPR"/>
</dbReference>
<dbReference type="Pfam" id="PF01872">
    <property type="entry name" value="RibD_C"/>
    <property type="match status" value="1"/>
</dbReference>
<dbReference type="GO" id="GO:0009231">
    <property type="term" value="P:riboflavin biosynthetic process"/>
    <property type="evidence" value="ECO:0007669"/>
    <property type="project" value="InterPro"/>
</dbReference>
<dbReference type="RefSeq" id="WP_122194351.1">
    <property type="nucleotide sequence ID" value="NZ_JBHSKC010000032.1"/>
</dbReference>
<protein>
    <submittedName>
        <fullName evidence="2">Deaminase</fullName>
    </submittedName>
</protein>
<proteinExistence type="predicted"/>
<dbReference type="PANTHER" id="PTHR38011:SF11">
    <property type="entry name" value="2,5-DIAMINO-6-RIBOSYLAMINO-4(3H)-PYRIMIDINONE 5'-PHOSPHATE REDUCTASE"/>
    <property type="match status" value="1"/>
</dbReference>
<dbReference type="OrthoDB" id="3471694at2"/>
<dbReference type="PANTHER" id="PTHR38011">
    <property type="entry name" value="DIHYDROFOLATE REDUCTASE FAMILY PROTEIN (AFU_ORTHOLOGUE AFUA_8G06820)"/>
    <property type="match status" value="1"/>
</dbReference>
<reference evidence="2 3" key="1">
    <citation type="submission" date="2018-10" db="EMBL/GenBank/DDBJ databases">
        <title>Isolation from soil.</title>
        <authorList>
            <person name="Hu J."/>
        </authorList>
    </citation>
    <scope>NUCLEOTIDE SEQUENCE [LARGE SCALE GENOMIC DNA]</scope>
    <source>
        <strain evidence="2 3">NEAU-Ht49</strain>
    </source>
</reference>
<dbReference type="InterPro" id="IPR024072">
    <property type="entry name" value="DHFR-like_dom_sf"/>
</dbReference>
<evidence type="ECO:0000313" key="3">
    <source>
        <dbReference type="Proteomes" id="UP000282674"/>
    </source>
</evidence>
<dbReference type="GO" id="GO:0008703">
    <property type="term" value="F:5-amino-6-(5-phosphoribosylamino)uracil reductase activity"/>
    <property type="evidence" value="ECO:0007669"/>
    <property type="project" value="InterPro"/>
</dbReference>
<dbReference type="EMBL" id="RFFG01000016">
    <property type="protein sequence ID" value="RMI44914.1"/>
    <property type="molecule type" value="Genomic_DNA"/>
</dbReference>
<dbReference type="AlphaFoldDB" id="A0A3M2M578"/>
<organism evidence="2 3">
    <name type="scientific">Actinomadura harenae</name>
    <dbReference type="NCBI Taxonomy" id="2483351"/>
    <lineage>
        <taxon>Bacteria</taxon>
        <taxon>Bacillati</taxon>
        <taxon>Actinomycetota</taxon>
        <taxon>Actinomycetes</taxon>
        <taxon>Streptosporangiales</taxon>
        <taxon>Thermomonosporaceae</taxon>
        <taxon>Actinomadura</taxon>
    </lineage>
</organism>
<feature type="domain" description="Bacterial bifunctional deaminase-reductase C-terminal" evidence="1">
    <location>
        <begin position="3"/>
        <end position="183"/>
    </location>
</feature>
<dbReference type="InterPro" id="IPR002734">
    <property type="entry name" value="RibDG_C"/>
</dbReference>
<dbReference type="Gene3D" id="3.40.430.10">
    <property type="entry name" value="Dihydrofolate Reductase, subunit A"/>
    <property type="match status" value="1"/>
</dbReference>
<dbReference type="Proteomes" id="UP000282674">
    <property type="component" value="Unassembled WGS sequence"/>
</dbReference>
<accession>A0A3M2M578</accession>
<dbReference type="SUPFAM" id="SSF53597">
    <property type="entry name" value="Dihydrofolate reductase-like"/>
    <property type="match status" value="1"/>
</dbReference>
<keyword evidence="3" id="KW-1185">Reference proteome</keyword>
<sequence>MGKIVVSANVSLDGVVEDPTGEEGLKGRAWFRPDESPDGAAWAADELREARGIGALLLGGRTYEWFAERWPSRTGEWADLLKAAPKYVVSTTLTEFPWANATLLKGDLADGVAALRREVDGDVFVFGSGRLVRSLMENDLVDELRMKVHPVVVGTGERLFGASGVNRGLRREDTRMIGDGIVLLTYRPLRDA</sequence>
<evidence type="ECO:0000259" key="1">
    <source>
        <dbReference type="Pfam" id="PF01872"/>
    </source>
</evidence>
<gene>
    <name evidence="2" type="ORF">EBO15_11610</name>
</gene>
<evidence type="ECO:0000313" key="2">
    <source>
        <dbReference type="EMBL" id="RMI44914.1"/>
    </source>
</evidence>
<name>A0A3M2M578_9ACTN</name>
<comment type="caution">
    <text evidence="2">The sequence shown here is derived from an EMBL/GenBank/DDBJ whole genome shotgun (WGS) entry which is preliminary data.</text>
</comment>